<evidence type="ECO:0000256" key="1">
    <source>
        <dbReference type="ARBA" id="ARBA00023125"/>
    </source>
</evidence>
<proteinExistence type="predicted"/>
<dbReference type="PROSITE" id="PS50943">
    <property type="entry name" value="HTH_CROC1"/>
    <property type="match status" value="1"/>
</dbReference>
<dbReference type="RefSeq" id="WP_037275758.1">
    <property type="nucleotide sequence ID" value="NZ_KN293990.1"/>
</dbReference>
<keyword evidence="1" id="KW-0238">DNA-binding</keyword>
<reference evidence="3 4" key="1">
    <citation type="submission" date="2013-01" db="EMBL/GenBank/DDBJ databases">
        <authorList>
            <person name="Fiebig A."/>
            <person name="Goeker M."/>
            <person name="Klenk H.-P.P."/>
        </authorList>
    </citation>
    <scope>NUCLEOTIDE SEQUENCE [LARGE SCALE GENOMIC DNA]</scope>
    <source>
        <strain evidence="3 4">DSM 17069</strain>
    </source>
</reference>
<dbReference type="CDD" id="cd00093">
    <property type="entry name" value="HTH_XRE"/>
    <property type="match status" value="1"/>
</dbReference>
<dbReference type="SUPFAM" id="SSF47413">
    <property type="entry name" value="lambda repressor-like DNA-binding domains"/>
    <property type="match status" value="1"/>
</dbReference>
<dbReference type="InterPro" id="IPR010982">
    <property type="entry name" value="Lambda_DNA-bd_dom_sf"/>
</dbReference>
<dbReference type="PANTHER" id="PTHR46797">
    <property type="entry name" value="HTH-TYPE TRANSCRIPTIONAL REGULATOR"/>
    <property type="match status" value="1"/>
</dbReference>
<comment type="caution">
    <text evidence="3">The sequence shown here is derived from an EMBL/GenBank/DDBJ whole genome shotgun (WGS) entry which is preliminary data.</text>
</comment>
<dbReference type="PANTHER" id="PTHR46797:SF1">
    <property type="entry name" value="METHYLPHOSPHONATE SYNTHASE"/>
    <property type="match status" value="1"/>
</dbReference>
<dbReference type="HOGENOM" id="CLU_066192_4_2_5"/>
<dbReference type="Proteomes" id="UP000030021">
    <property type="component" value="Unassembled WGS sequence"/>
</dbReference>
<protein>
    <submittedName>
        <fullName evidence="3">Putative transcription factor</fullName>
    </submittedName>
</protein>
<accession>A0A0A0HDX9</accession>
<dbReference type="Gene3D" id="1.10.260.40">
    <property type="entry name" value="lambda repressor-like DNA-binding domains"/>
    <property type="match status" value="1"/>
</dbReference>
<gene>
    <name evidence="3" type="ORF">rosmuc_04238</name>
</gene>
<sequence length="111" mass="12259">MSNSTDSNGGFGDRLRLAREARGINQTELAAKTGLQPSAIGHFEKERRKPSFANIRTLAKALSVTSDYLLGRTNDMAGATTAFRGEENLSDDDREHIQMMIDLMNQRKSGK</sequence>
<feature type="domain" description="HTH cro/C1-type" evidence="2">
    <location>
        <begin position="15"/>
        <end position="69"/>
    </location>
</feature>
<evidence type="ECO:0000313" key="4">
    <source>
        <dbReference type="Proteomes" id="UP000030021"/>
    </source>
</evidence>
<dbReference type="Pfam" id="PF01381">
    <property type="entry name" value="HTH_3"/>
    <property type="match status" value="1"/>
</dbReference>
<dbReference type="InterPro" id="IPR001387">
    <property type="entry name" value="Cro/C1-type_HTH"/>
</dbReference>
<organism evidence="3 4">
    <name type="scientific">Roseovarius mucosus DSM 17069</name>
    <dbReference type="NCBI Taxonomy" id="1288298"/>
    <lineage>
        <taxon>Bacteria</taxon>
        <taxon>Pseudomonadati</taxon>
        <taxon>Pseudomonadota</taxon>
        <taxon>Alphaproteobacteria</taxon>
        <taxon>Rhodobacterales</taxon>
        <taxon>Roseobacteraceae</taxon>
        <taxon>Roseovarius</taxon>
    </lineage>
</organism>
<name>A0A0A0HDX9_9RHOB</name>
<dbReference type="GO" id="GO:0003700">
    <property type="term" value="F:DNA-binding transcription factor activity"/>
    <property type="evidence" value="ECO:0007669"/>
    <property type="project" value="TreeGrafter"/>
</dbReference>
<dbReference type="eggNOG" id="COG1396">
    <property type="taxonomic scope" value="Bacteria"/>
</dbReference>
<evidence type="ECO:0000313" key="3">
    <source>
        <dbReference type="EMBL" id="KGM85902.1"/>
    </source>
</evidence>
<dbReference type="AlphaFoldDB" id="A0A0A0HDX9"/>
<dbReference type="GO" id="GO:0005829">
    <property type="term" value="C:cytosol"/>
    <property type="evidence" value="ECO:0007669"/>
    <property type="project" value="TreeGrafter"/>
</dbReference>
<dbReference type="GO" id="GO:0003677">
    <property type="term" value="F:DNA binding"/>
    <property type="evidence" value="ECO:0007669"/>
    <property type="project" value="UniProtKB-KW"/>
</dbReference>
<dbReference type="InterPro" id="IPR050807">
    <property type="entry name" value="TransReg_Diox_bact_type"/>
</dbReference>
<dbReference type="OrthoDB" id="8895516at2"/>
<dbReference type="SMART" id="SM00530">
    <property type="entry name" value="HTH_XRE"/>
    <property type="match status" value="1"/>
</dbReference>
<evidence type="ECO:0000259" key="2">
    <source>
        <dbReference type="PROSITE" id="PS50943"/>
    </source>
</evidence>
<dbReference type="EMBL" id="AONH01000026">
    <property type="protein sequence ID" value="KGM85902.1"/>
    <property type="molecule type" value="Genomic_DNA"/>
</dbReference>